<keyword evidence="2" id="KW-1185">Reference proteome</keyword>
<sequence>MEIRRNHPFFTEPTFDDRTQPYLQAFQPSHVADVHQFHEEEKKLQLKIRCIGTNMQLLSNEVRPLLLRRMIWCISAGVDLRLKRLFAGLMKMQGGGYLCVVERSMVVAVVGRLGRTHKYLSRPNMSYVDC</sequence>
<reference evidence="1 2" key="1">
    <citation type="journal article" date="2022" name="G3 (Bethesda)">
        <title>Whole-genome sequence and methylome profiling of the almond [Prunus dulcis (Mill.) D.A. Webb] cultivar 'Nonpareil'.</title>
        <authorList>
            <person name="D'Amico-Willman K.M."/>
            <person name="Ouma W.Z."/>
            <person name="Meulia T."/>
            <person name="Sideli G.M."/>
            <person name="Gradziel T.M."/>
            <person name="Fresnedo-Ramirez J."/>
        </authorList>
    </citation>
    <scope>NUCLEOTIDE SEQUENCE [LARGE SCALE GENOMIC DNA]</scope>
    <source>
        <strain evidence="1">Clone GOH B32 T37-40</strain>
    </source>
</reference>
<proteinExistence type="predicted"/>
<accession>A0AAD4V638</accession>
<dbReference type="AlphaFoldDB" id="A0AAD4V638"/>
<organism evidence="1 2">
    <name type="scientific">Prunus dulcis</name>
    <name type="common">Almond</name>
    <name type="synonym">Amygdalus dulcis</name>
    <dbReference type="NCBI Taxonomy" id="3755"/>
    <lineage>
        <taxon>Eukaryota</taxon>
        <taxon>Viridiplantae</taxon>
        <taxon>Streptophyta</taxon>
        <taxon>Embryophyta</taxon>
        <taxon>Tracheophyta</taxon>
        <taxon>Spermatophyta</taxon>
        <taxon>Magnoliopsida</taxon>
        <taxon>eudicotyledons</taxon>
        <taxon>Gunneridae</taxon>
        <taxon>Pentapetalae</taxon>
        <taxon>rosids</taxon>
        <taxon>fabids</taxon>
        <taxon>Rosales</taxon>
        <taxon>Rosaceae</taxon>
        <taxon>Amygdaloideae</taxon>
        <taxon>Amygdaleae</taxon>
        <taxon>Prunus</taxon>
    </lineage>
</organism>
<protein>
    <submittedName>
        <fullName evidence="1">Uncharacterized protein</fullName>
    </submittedName>
</protein>
<comment type="caution">
    <text evidence="1">The sequence shown here is derived from an EMBL/GenBank/DDBJ whole genome shotgun (WGS) entry which is preliminary data.</text>
</comment>
<name>A0AAD4V638_PRUDU</name>
<dbReference type="Proteomes" id="UP001054821">
    <property type="component" value="Chromosome 7"/>
</dbReference>
<evidence type="ECO:0000313" key="2">
    <source>
        <dbReference type="Proteomes" id="UP001054821"/>
    </source>
</evidence>
<evidence type="ECO:0000313" key="1">
    <source>
        <dbReference type="EMBL" id="KAI5318327.1"/>
    </source>
</evidence>
<dbReference type="EMBL" id="JAJFAZ020000007">
    <property type="protein sequence ID" value="KAI5318327.1"/>
    <property type="molecule type" value="Genomic_DNA"/>
</dbReference>
<gene>
    <name evidence="1" type="ORF">L3X38_038035</name>
</gene>